<proteinExistence type="predicted"/>
<evidence type="ECO:0000313" key="1">
    <source>
        <dbReference type="EMBL" id="GIY55272.1"/>
    </source>
</evidence>
<protein>
    <submittedName>
        <fullName evidence="1">Uncharacterized protein</fullName>
    </submittedName>
</protein>
<sequence>MPIPDKEFGLPVLTRFRIELTNYRYAAPGNIQPKRPSEEPIRLLRNAKQESFRFYSEKGRDKSIGRNALSICSMSNADVNSQIS</sequence>
<evidence type="ECO:0000313" key="2">
    <source>
        <dbReference type="Proteomes" id="UP001054945"/>
    </source>
</evidence>
<keyword evidence="2" id="KW-1185">Reference proteome</keyword>
<dbReference type="EMBL" id="BPLR01012624">
    <property type="protein sequence ID" value="GIY55272.1"/>
    <property type="molecule type" value="Genomic_DNA"/>
</dbReference>
<name>A0AAV4UBP9_CAEEX</name>
<accession>A0AAV4UBP9</accession>
<organism evidence="1 2">
    <name type="scientific">Caerostris extrusa</name>
    <name type="common">Bark spider</name>
    <name type="synonym">Caerostris bankana</name>
    <dbReference type="NCBI Taxonomy" id="172846"/>
    <lineage>
        <taxon>Eukaryota</taxon>
        <taxon>Metazoa</taxon>
        <taxon>Ecdysozoa</taxon>
        <taxon>Arthropoda</taxon>
        <taxon>Chelicerata</taxon>
        <taxon>Arachnida</taxon>
        <taxon>Araneae</taxon>
        <taxon>Araneomorphae</taxon>
        <taxon>Entelegynae</taxon>
        <taxon>Araneoidea</taxon>
        <taxon>Araneidae</taxon>
        <taxon>Caerostris</taxon>
    </lineage>
</organism>
<reference evidence="1 2" key="1">
    <citation type="submission" date="2021-06" db="EMBL/GenBank/DDBJ databases">
        <title>Caerostris extrusa draft genome.</title>
        <authorList>
            <person name="Kono N."/>
            <person name="Arakawa K."/>
        </authorList>
    </citation>
    <scope>NUCLEOTIDE SEQUENCE [LARGE SCALE GENOMIC DNA]</scope>
</reference>
<dbReference type="Proteomes" id="UP001054945">
    <property type="component" value="Unassembled WGS sequence"/>
</dbReference>
<comment type="caution">
    <text evidence="1">The sequence shown here is derived from an EMBL/GenBank/DDBJ whole genome shotgun (WGS) entry which is preliminary data.</text>
</comment>
<gene>
    <name evidence="1" type="ORF">CEXT_772951</name>
</gene>
<dbReference type="AlphaFoldDB" id="A0AAV4UBP9"/>